<evidence type="ECO:0000313" key="2">
    <source>
        <dbReference type="Proteomes" id="UP001055159"/>
    </source>
</evidence>
<accession>A0ABY3U5N5</accession>
<dbReference type="RefSeq" id="WP_239735210.1">
    <property type="nucleotide sequence ID" value="NZ_CP092427.2"/>
</dbReference>
<organism evidence="1 2">
    <name type="scientific">Mycolicibacterium rufum</name>
    <dbReference type="NCBI Taxonomy" id="318424"/>
    <lineage>
        <taxon>Bacteria</taxon>
        <taxon>Bacillati</taxon>
        <taxon>Actinomycetota</taxon>
        <taxon>Actinomycetes</taxon>
        <taxon>Mycobacteriales</taxon>
        <taxon>Mycobacteriaceae</taxon>
        <taxon>Mycolicibacterium</taxon>
    </lineage>
</organism>
<gene>
    <name evidence="1" type="ORF">MJO55_14010</name>
</gene>
<keyword evidence="2" id="KW-1185">Reference proteome</keyword>
<dbReference type="InterPro" id="IPR019639">
    <property type="entry name" value="DUF2505"/>
</dbReference>
<name>A0ABY3U5N5_9MYCO</name>
<sequence>MTDVPRPFDVTTETAAGVADVIAAFGEKTYWLARLAAYGGDSMTLDSLVVDADGGIVVRTTQDLRQDMLPGAIGRMLPGDTAITRTESWRPATDGQVHGEFTIAARGVPSSGSGTMVLQAVPAGSRLRVQGSLEVRIPMVGGRIERYVADLIAREVPQMQQFTAAWIAGEA</sequence>
<evidence type="ECO:0000313" key="1">
    <source>
        <dbReference type="EMBL" id="ULP34461.1"/>
    </source>
</evidence>
<dbReference type="Proteomes" id="UP001055159">
    <property type="component" value="Chromosome"/>
</dbReference>
<reference evidence="1" key="1">
    <citation type="submission" date="2022-08" db="EMBL/GenBank/DDBJ databases">
        <title>Whole genome sequencing of non-tuberculosis mycobacteria type-strains.</title>
        <authorList>
            <person name="Igarashi Y."/>
            <person name="Osugi A."/>
            <person name="Mitarai S."/>
        </authorList>
    </citation>
    <scope>NUCLEOTIDE SEQUENCE</scope>
    <source>
        <strain evidence="1">JCM 16372</strain>
    </source>
</reference>
<proteinExistence type="predicted"/>
<dbReference type="Pfam" id="PF10698">
    <property type="entry name" value="DUF2505"/>
    <property type="match status" value="1"/>
</dbReference>
<protein>
    <submittedName>
        <fullName evidence="1">DUF2505 domain-containing protein</fullName>
    </submittedName>
</protein>
<dbReference type="EMBL" id="CP092427">
    <property type="protein sequence ID" value="ULP34461.1"/>
    <property type="molecule type" value="Genomic_DNA"/>
</dbReference>